<dbReference type="Proteomes" id="UP000267029">
    <property type="component" value="Unassembled WGS sequence"/>
</dbReference>
<dbReference type="SMART" id="SM01015">
    <property type="entry name" value="Arfaptin"/>
    <property type="match status" value="1"/>
</dbReference>
<name>A0A0R3U3T8_MESCO</name>
<accession>A0A0R3U3T8</accession>
<proteinExistence type="predicted"/>
<protein>
    <recommendedName>
        <fullName evidence="1">AH domain-containing protein</fullName>
    </recommendedName>
</protein>
<dbReference type="PANTHER" id="PTHR10164">
    <property type="entry name" value="ISLET CELL AUTOANTIGEN 1"/>
    <property type="match status" value="1"/>
</dbReference>
<gene>
    <name evidence="2" type="ORF">MCOS_LOCUS1264</name>
</gene>
<dbReference type="InterPro" id="IPR024114">
    <property type="entry name" value="Islet_autoAg_Ica1/Ica1-like"/>
</dbReference>
<dbReference type="EMBL" id="UXSR01000146">
    <property type="protein sequence ID" value="VDD75261.1"/>
    <property type="molecule type" value="Genomic_DNA"/>
</dbReference>
<dbReference type="STRING" id="53468.A0A0R3U3T8"/>
<reference evidence="2 3" key="1">
    <citation type="submission" date="2018-10" db="EMBL/GenBank/DDBJ databases">
        <authorList>
            <consortium name="Pathogen Informatics"/>
        </authorList>
    </citation>
    <scope>NUCLEOTIDE SEQUENCE [LARGE SCALE GENOMIC DNA]</scope>
</reference>
<keyword evidence="3" id="KW-1185">Reference proteome</keyword>
<dbReference type="GO" id="GO:0019904">
    <property type="term" value="F:protein domain specific binding"/>
    <property type="evidence" value="ECO:0007669"/>
    <property type="project" value="InterPro"/>
</dbReference>
<dbReference type="PANTHER" id="PTHR10164:SF4">
    <property type="entry name" value="GH23156P"/>
    <property type="match status" value="1"/>
</dbReference>
<dbReference type="AlphaFoldDB" id="A0A0R3U3T8"/>
<sequence length="261" mass="30226">MMYYGTSGDRYREYIDDSTSHKIKSAYWSTRQAVIRKLGKEEDRHVVASDAELDSKLEVCLSIVFSNRAFSSLIENDTGRFLKSRSSEDKTRAGKMLSAVGKALSHSAQQRLEQEVRTFRDRAIGDTANTIARMETARTEYRGALMWMKKVSEELDPDMYKKLDKFRRVQTQVKKSKAVFDRFKLTCMQKVDLLAASRCNMLSHVLAAYQDTLLQFWESTARFKGYQYYEFALLKDLTPESRKLAEQTSQQFDEGDGYVLR</sequence>
<evidence type="ECO:0000313" key="3">
    <source>
        <dbReference type="Proteomes" id="UP000267029"/>
    </source>
</evidence>
<dbReference type="Pfam" id="PF06456">
    <property type="entry name" value="Arfaptin"/>
    <property type="match status" value="1"/>
</dbReference>
<dbReference type="InterPro" id="IPR010504">
    <property type="entry name" value="AH_dom"/>
</dbReference>
<feature type="domain" description="AH" evidence="1">
    <location>
        <begin position="72"/>
        <end position="222"/>
    </location>
</feature>
<evidence type="ECO:0000259" key="1">
    <source>
        <dbReference type="PROSITE" id="PS50870"/>
    </source>
</evidence>
<dbReference type="GO" id="GO:0051049">
    <property type="term" value="P:regulation of transport"/>
    <property type="evidence" value="ECO:0007669"/>
    <property type="project" value="TreeGrafter"/>
</dbReference>
<dbReference type="OrthoDB" id="2126778at2759"/>
<dbReference type="SUPFAM" id="SSF103657">
    <property type="entry name" value="BAR/IMD domain-like"/>
    <property type="match status" value="1"/>
</dbReference>
<dbReference type="PROSITE" id="PS50870">
    <property type="entry name" value="AH"/>
    <property type="match status" value="1"/>
</dbReference>
<dbReference type="InterPro" id="IPR027267">
    <property type="entry name" value="AH/BAR_dom_sf"/>
</dbReference>
<organism evidence="2 3">
    <name type="scientific">Mesocestoides corti</name>
    <name type="common">Flatworm</name>
    <dbReference type="NCBI Taxonomy" id="53468"/>
    <lineage>
        <taxon>Eukaryota</taxon>
        <taxon>Metazoa</taxon>
        <taxon>Spiralia</taxon>
        <taxon>Lophotrochozoa</taxon>
        <taxon>Platyhelminthes</taxon>
        <taxon>Cestoda</taxon>
        <taxon>Eucestoda</taxon>
        <taxon>Cyclophyllidea</taxon>
        <taxon>Mesocestoididae</taxon>
        <taxon>Mesocestoides</taxon>
    </lineage>
</organism>
<dbReference type="Gene3D" id="1.20.1270.60">
    <property type="entry name" value="Arfaptin homology (AH) domain/BAR domain"/>
    <property type="match status" value="1"/>
</dbReference>
<evidence type="ECO:0000313" key="2">
    <source>
        <dbReference type="EMBL" id="VDD75261.1"/>
    </source>
</evidence>
<dbReference type="GO" id="GO:0005794">
    <property type="term" value="C:Golgi apparatus"/>
    <property type="evidence" value="ECO:0007669"/>
    <property type="project" value="TreeGrafter"/>
</dbReference>